<dbReference type="AlphaFoldDB" id="A0A1B4FUL8"/>
<evidence type="ECO:0000313" key="1">
    <source>
        <dbReference type="EMBL" id="AOJ07387.1"/>
    </source>
</evidence>
<gene>
    <name evidence="1" type="ORF">WS71_08770</name>
</gene>
<evidence type="ECO:0000313" key="2">
    <source>
        <dbReference type="Proteomes" id="UP000067711"/>
    </source>
</evidence>
<organism evidence="1 2">
    <name type="scientific">Burkholderia mayonis</name>
    <dbReference type="NCBI Taxonomy" id="1385591"/>
    <lineage>
        <taxon>Bacteria</taxon>
        <taxon>Pseudomonadati</taxon>
        <taxon>Pseudomonadota</taxon>
        <taxon>Betaproteobacteria</taxon>
        <taxon>Burkholderiales</taxon>
        <taxon>Burkholderiaceae</taxon>
        <taxon>Burkholderia</taxon>
        <taxon>pseudomallei group</taxon>
    </lineage>
</organism>
<accession>A0A1B4FUL8</accession>
<protein>
    <submittedName>
        <fullName evidence="1">Uncharacterized protein</fullName>
    </submittedName>
</protein>
<name>A0A1B4FUL8_9BURK</name>
<reference evidence="1 2" key="1">
    <citation type="submission" date="2015-12" db="EMBL/GenBank/DDBJ databases">
        <title>Diversity of Burkholderia near neighbor genomes.</title>
        <authorList>
            <person name="Sahl J."/>
            <person name="Wagner D."/>
            <person name="Keim P."/>
        </authorList>
    </citation>
    <scope>NUCLEOTIDE SEQUENCE [LARGE SCALE GENOMIC DNA]</scope>
    <source>
        <strain evidence="1 2">BDU8</strain>
    </source>
</reference>
<sequence>MLMLSISGVDEIDSPAAPGSTNVGDELVRDGAAFAARFVLRAVTGRALGIAGAVACRFVVAPFIPSAREYDHRRARFMLLTTCLQTRAGYRPEIATCRTGRRLVSYVPAHRVDVTP</sequence>
<proteinExistence type="predicted"/>
<dbReference type="Proteomes" id="UP000067711">
    <property type="component" value="Chromosome 2"/>
</dbReference>
<dbReference type="EMBL" id="CP013388">
    <property type="protein sequence ID" value="AOJ07387.1"/>
    <property type="molecule type" value="Genomic_DNA"/>
</dbReference>